<organism evidence="2 3">
    <name type="scientific">Platanthera zijinensis</name>
    <dbReference type="NCBI Taxonomy" id="2320716"/>
    <lineage>
        <taxon>Eukaryota</taxon>
        <taxon>Viridiplantae</taxon>
        <taxon>Streptophyta</taxon>
        <taxon>Embryophyta</taxon>
        <taxon>Tracheophyta</taxon>
        <taxon>Spermatophyta</taxon>
        <taxon>Magnoliopsida</taxon>
        <taxon>Liliopsida</taxon>
        <taxon>Asparagales</taxon>
        <taxon>Orchidaceae</taxon>
        <taxon>Orchidoideae</taxon>
        <taxon>Orchideae</taxon>
        <taxon>Orchidinae</taxon>
        <taxon>Platanthera</taxon>
    </lineage>
</organism>
<dbReference type="Proteomes" id="UP001418222">
    <property type="component" value="Unassembled WGS sequence"/>
</dbReference>
<dbReference type="PANTHER" id="PTHR31672:SF7">
    <property type="entry name" value="F-BOX DOMAIN-CONTAINING PROTEIN"/>
    <property type="match status" value="1"/>
</dbReference>
<dbReference type="InterPro" id="IPR036047">
    <property type="entry name" value="F-box-like_dom_sf"/>
</dbReference>
<name>A0AAP0B0J3_9ASPA</name>
<sequence length="536" mass="60426">MIFPFTGLKRGSGDPRANYGATSRACSLVPSAAAARRARISSDTDIAQVYLTEKVRRRRDFSKDPMGGGWSEVIYSSRRKRVLKVVWMKFVRTDDGALRFSAAERDKEESRAARRKKGGKIQLLAGREEGKAPILLHRKKNMSLTSGRRKRKASEEETHFALDELINQDILEKILSCLPSSAFFRLRSVCRRWNSVIASAAFRIACSQILYRHPWFLMVDQHLDHSVIFDTSTGNWMKLNKPSRFNQPDWIAVASSGGLVCFRRTSGELMACNPLTGNCREIPPANQAQPPVALAMSSSCKYNGYRIVLVTGELSDLCYRVFDSEIKQWEDEVVLVRAADSSPETEVDETAYFIDKSGDVVATNIQRHPTKQFSAVMSIKSGEEIVYFVSHLGLIVACNLTLGSFHEYPKLLPLCSEYSIDVVLCRKEMMVVLLSEFLETASLRLWKFCEVEREWRQVAAMAPAMSHEFYGKKTDINCIGCGDLILVCLNSVELSRYVMYNVAVDEWVELPGCFVDGKGKDFMAAFSFEPRLEVAV</sequence>
<dbReference type="SMART" id="SM00256">
    <property type="entry name" value="FBOX"/>
    <property type="match status" value="1"/>
</dbReference>
<dbReference type="InterPro" id="IPR011043">
    <property type="entry name" value="Gal_Oxase/kelch_b-propeller"/>
</dbReference>
<dbReference type="Gene3D" id="1.20.1280.50">
    <property type="match status" value="1"/>
</dbReference>
<dbReference type="InterPro" id="IPR001810">
    <property type="entry name" value="F-box_dom"/>
</dbReference>
<accession>A0AAP0B0J3</accession>
<feature type="domain" description="F-box" evidence="1">
    <location>
        <begin position="166"/>
        <end position="206"/>
    </location>
</feature>
<dbReference type="AlphaFoldDB" id="A0AAP0B0J3"/>
<evidence type="ECO:0000313" key="2">
    <source>
        <dbReference type="EMBL" id="KAK8921874.1"/>
    </source>
</evidence>
<comment type="caution">
    <text evidence="2">The sequence shown here is derived from an EMBL/GenBank/DDBJ whole genome shotgun (WGS) entry which is preliminary data.</text>
</comment>
<dbReference type="SUPFAM" id="SSF81383">
    <property type="entry name" value="F-box domain"/>
    <property type="match status" value="1"/>
</dbReference>
<proteinExistence type="predicted"/>
<keyword evidence="3" id="KW-1185">Reference proteome</keyword>
<reference evidence="2 3" key="1">
    <citation type="journal article" date="2022" name="Nat. Plants">
        <title>Genomes of leafy and leafless Platanthera orchids illuminate the evolution of mycoheterotrophy.</title>
        <authorList>
            <person name="Li M.H."/>
            <person name="Liu K.W."/>
            <person name="Li Z."/>
            <person name="Lu H.C."/>
            <person name="Ye Q.L."/>
            <person name="Zhang D."/>
            <person name="Wang J.Y."/>
            <person name="Li Y.F."/>
            <person name="Zhong Z.M."/>
            <person name="Liu X."/>
            <person name="Yu X."/>
            <person name="Liu D.K."/>
            <person name="Tu X.D."/>
            <person name="Liu B."/>
            <person name="Hao Y."/>
            <person name="Liao X.Y."/>
            <person name="Jiang Y.T."/>
            <person name="Sun W.H."/>
            <person name="Chen J."/>
            <person name="Chen Y.Q."/>
            <person name="Ai Y."/>
            <person name="Zhai J.W."/>
            <person name="Wu S.S."/>
            <person name="Zhou Z."/>
            <person name="Hsiao Y.Y."/>
            <person name="Wu W.L."/>
            <person name="Chen Y.Y."/>
            <person name="Lin Y.F."/>
            <person name="Hsu J.L."/>
            <person name="Li C.Y."/>
            <person name="Wang Z.W."/>
            <person name="Zhao X."/>
            <person name="Zhong W.Y."/>
            <person name="Ma X.K."/>
            <person name="Ma L."/>
            <person name="Huang J."/>
            <person name="Chen G.Z."/>
            <person name="Huang M.Z."/>
            <person name="Huang L."/>
            <person name="Peng D.H."/>
            <person name="Luo Y.B."/>
            <person name="Zou S.Q."/>
            <person name="Chen S.P."/>
            <person name="Lan S."/>
            <person name="Tsai W.C."/>
            <person name="Van de Peer Y."/>
            <person name="Liu Z.J."/>
        </authorList>
    </citation>
    <scope>NUCLEOTIDE SEQUENCE [LARGE SCALE GENOMIC DNA]</scope>
    <source>
        <strain evidence="2">Lor287</strain>
    </source>
</reference>
<dbReference type="EMBL" id="JBBWWQ010000018">
    <property type="protein sequence ID" value="KAK8921874.1"/>
    <property type="molecule type" value="Genomic_DNA"/>
</dbReference>
<protein>
    <submittedName>
        <fullName evidence="2">F-box only protein 13</fullName>
    </submittedName>
</protein>
<dbReference type="InterPro" id="IPR050796">
    <property type="entry name" value="SCF_F-box_component"/>
</dbReference>
<dbReference type="PANTHER" id="PTHR31672">
    <property type="entry name" value="BNACNNG10540D PROTEIN"/>
    <property type="match status" value="1"/>
</dbReference>
<evidence type="ECO:0000313" key="3">
    <source>
        <dbReference type="Proteomes" id="UP001418222"/>
    </source>
</evidence>
<gene>
    <name evidence="2" type="primary">FBX13</name>
    <name evidence="2" type="ORF">KSP39_PZI020507</name>
</gene>
<dbReference type="SUPFAM" id="SSF50965">
    <property type="entry name" value="Galactose oxidase, central domain"/>
    <property type="match status" value="1"/>
</dbReference>
<dbReference type="Pfam" id="PF00646">
    <property type="entry name" value="F-box"/>
    <property type="match status" value="1"/>
</dbReference>
<evidence type="ECO:0000259" key="1">
    <source>
        <dbReference type="SMART" id="SM00256"/>
    </source>
</evidence>